<dbReference type="InterPro" id="IPR011032">
    <property type="entry name" value="GroES-like_sf"/>
</dbReference>
<dbReference type="AlphaFoldDB" id="A0A852VWF7"/>
<dbReference type="SMART" id="SM00829">
    <property type="entry name" value="PKS_ER"/>
    <property type="match status" value="1"/>
</dbReference>
<dbReference type="EMBL" id="JACCAE010000001">
    <property type="protein sequence ID" value="NYF98983.1"/>
    <property type="molecule type" value="Genomic_DNA"/>
</dbReference>
<dbReference type="GO" id="GO:0005829">
    <property type="term" value="C:cytosol"/>
    <property type="evidence" value="ECO:0007669"/>
    <property type="project" value="TreeGrafter"/>
</dbReference>
<evidence type="ECO:0000313" key="4">
    <source>
        <dbReference type="EMBL" id="NYF98983.1"/>
    </source>
</evidence>
<dbReference type="PANTHER" id="PTHR48106:SF13">
    <property type="entry name" value="QUINONE OXIDOREDUCTASE-RELATED"/>
    <property type="match status" value="1"/>
</dbReference>
<protein>
    <submittedName>
        <fullName evidence="4">NADPH2:quinone reductase</fullName>
        <ecNumber evidence="4">1.6.5.5</ecNumber>
    </submittedName>
</protein>
<dbReference type="GO" id="GO:0070402">
    <property type="term" value="F:NADPH binding"/>
    <property type="evidence" value="ECO:0007669"/>
    <property type="project" value="TreeGrafter"/>
</dbReference>
<dbReference type="Gene3D" id="3.90.180.10">
    <property type="entry name" value="Medium-chain alcohol dehydrogenases, catalytic domain"/>
    <property type="match status" value="1"/>
</dbReference>
<dbReference type="InterPro" id="IPR047618">
    <property type="entry name" value="QOR-like"/>
</dbReference>
<comment type="caution">
    <text evidence="4">The sequence shown here is derived from an EMBL/GenBank/DDBJ whole genome shotgun (WGS) entry which is preliminary data.</text>
</comment>
<dbReference type="RefSeq" id="WP_185991742.1">
    <property type="nucleotide sequence ID" value="NZ_JACCAE010000001.1"/>
</dbReference>
<keyword evidence="1" id="KW-0521">NADP</keyword>
<dbReference type="SUPFAM" id="SSF51735">
    <property type="entry name" value="NAD(P)-binding Rossmann-fold domains"/>
    <property type="match status" value="1"/>
</dbReference>
<dbReference type="Proteomes" id="UP000554054">
    <property type="component" value="Unassembled WGS sequence"/>
</dbReference>
<dbReference type="SUPFAM" id="SSF50129">
    <property type="entry name" value="GroES-like"/>
    <property type="match status" value="1"/>
</dbReference>
<reference evidence="4 5" key="1">
    <citation type="submission" date="2020-07" db="EMBL/GenBank/DDBJ databases">
        <title>Sequencing the genomes of 1000 actinobacteria strains.</title>
        <authorList>
            <person name="Klenk H.-P."/>
        </authorList>
    </citation>
    <scope>NUCLEOTIDE SEQUENCE [LARGE SCALE GENOMIC DNA]</scope>
    <source>
        <strain evidence="4 5">DSM 26154</strain>
    </source>
</reference>
<organism evidence="4 5">
    <name type="scientific">Janibacter cremeus</name>
    <dbReference type="NCBI Taxonomy" id="1285192"/>
    <lineage>
        <taxon>Bacteria</taxon>
        <taxon>Bacillati</taxon>
        <taxon>Actinomycetota</taxon>
        <taxon>Actinomycetes</taxon>
        <taxon>Micrococcales</taxon>
        <taxon>Intrasporangiaceae</taxon>
        <taxon>Janibacter</taxon>
    </lineage>
</organism>
<evidence type="ECO:0000313" key="5">
    <source>
        <dbReference type="Proteomes" id="UP000554054"/>
    </source>
</evidence>
<gene>
    <name evidence="4" type="ORF">BJY20_002375</name>
</gene>
<dbReference type="EC" id="1.6.5.5" evidence="4"/>
<dbReference type="InterPro" id="IPR013149">
    <property type="entry name" value="ADH-like_C"/>
</dbReference>
<dbReference type="InterPro" id="IPR013154">
    <property type="entry name" value="ADH-like_N"/>
</dbReference>
<feature type="domain" description="Enoyl reductase (ER)" evidence="3">
    <location>
        <begin position="13"/>
        <end position="327"/>
    </location>
</feature>
<dbReference type="Pfam" id="PF00107">
    <property type="entry name" value="ADH_zinc_N"/>
    <property type="match status" value="1"/>
</dbReference>
<dbReference type="CDD" id="cd05286">
    <property type="entry name" value="QOR2"/>
    <property type="match status" value="1"/>
</dbReference>
<dbReference type="PANTHER" id="PTHR48106">
    <property type="entry name" value="QUINONE OXIDOREDUCTASE PIG3-RELATED"/>
    <property type="match status" value="1"/>
</dbReference>
<sequence>MTTTTALVVSRHGGPEVLEVQEREVPTPGPGEALVEVAAGGVNFIDAYQRAGTYPTQPPYVQGFEAAGTVRAIGDGAVVAVGDRVAWSMTIGLHAGLVIADSEKLLPVPDGVDLETAAAATLQGMTAHALVTDVHHVTQGTVALVHAAAGGVGQLLTQMIVSRGGHVIATAGSAAKLEIARSRGAAETIDYSEADDLSGAVRQAAERLGATKGVDVAYDGVGKATFDDSLASLRPRGTMVLFGGASGQVPPFDLQRLNSGGSLFVTRPSLAHFISEREELMMRGRELFAEIDSGTLDIAIGGRFGLDRAAEAYRALEGRASTGKLLLIP</sequence>
<dbReference type="GO" id="GO:0035925">
    <property type="term" value="F:mRNA 3'-UTR AU-rich region binding"/>
    <property type="evidence" value="ECO:0007669"/>
    <property type="project" value="TreeGrafter"/>
</dbReference>
<keyword evidence="5" id="KW-1185">Reference proteome</keyword>
<dbReference type="InterPro" id="IPR036291">
    <property type="entry name" value="NAD(P)-bd_dom_sf"/>
</dbReference>
<accession>A0A852VWF7</accession>
<evidence type="ECO:0000256" key="2">
    <source>
        <dbReference type="ARBA" id="ARBA00023002"/>
    </source>
</evidence>
<dbReference type="GO" id="GO:0003960">
    <property type="term" value="F:quinone reductase (NADPH) activity"/>
    <property type="evidence" value="ECO:0007669"/>
    <property type="project" value="UniProtKB-EC"/>
</dbReference>
<evidence type="ECO:0000256" key="1">
    <source>
        <dbReference type="ARBA" id="ARBA00022857"/>
    </source>
</evidence>
<proteinExistence type="predicted"/>
<keyword evidence="2 4" id="KW-0560">Oxidoreductase</keyword>
<dbReference type="Gene3D" id="3.40.50.720">
    <property type="entry name" value="NAD(P)-binding Rossmann-like Domain"/>
    <property type="match status" value="1"/>
</dbReference>
<name>A0A852VWF7_9MICO</name>
<evidence type="ECO:0000259" key="3">
    <source>
        <dbReference type="SMART" id="SM00829"/>
    </source>
</evidence>
<dbReference type="InterPro" id="IPR020843">
    <property type="entry name" value="ER"/>
</dbReference>
<dbReference type="Pfam" id="PF08240">
    <property type="entry name" value="ADH_N"/>
    <property type="match status" value="1"/>
</dbReference>